<dbReference type="FunFam" id="3.30.160.60:FF:000016">
    <property type="entry name" value="zinc finger protein 37 homolog"/>
    <property type="match status" value="1"/>
</dbReference>
<keyword evidence="2" id="KW-0479">Metal-binding</keyword>
<dbReference type="EMBL" id="OB795090">
    <property type="protein sequence ID" value="CAD7431650.1"/>
    <property type="molecule type" value="Genomic_DNA"/>
</dbReference>
<evidence type="ECO:0000256" key="3">
    <source>
        <dbReference type="ARBA" id="ARBA00022737"/>
    </source>
</evidence>
<feature type="domain" description="C2H2-type" evidence="11">
    <location>
        <begin position="149"/>
        <end position="176"/>
    </location>
</feature>
<evidence type="ECO:0000256" key="10">
    <source>
        <dbReference type="PROSITE-ProRule" id="PRU00042"/>
    </source>
</evidence>
<feature type="domain" description="C2H2-type" evidence="11">
    <location>
        <begin position="177"/>
        <end position="204"/>
    </location>
</feature>
<dbReference type="PROSITE" id="PS00028">
    <property type="entry name" value="ZINC_FINGER_C2H2_1"/>
    <property type="match status" value="6"/>
</dbReference>
<dbReference type="InterPro" id="IPR050331">
    <property type="entry name" value="Zinc_finger"/>
</dbReference>
<dbReference type="FunFam" id="3.30.160.60:FF:000264">
    <property type="entry name" value="Zinc finger protein 236"/>
    <property type="match status" value="1"/>
</dbReference>
<evidence type="ECO:0000313" key="12">
    <source>
        <dbReference type="EMBL" id="CAD7431650.1"/>
    </source>
</evidence>
<proteinExistence type="predicted"/>
<dbReference type="Pfam" id="PF00096">
    <property type="entry name" value="zf-C2H2"/>
    <property type="match status" value="3"/>
</dbReference>
<name>A0A7R9HRE8_9NEOP</name>
<dbReference type="GO" id="GO:0010468">
    <property type="term" value="P:regulation of gene expression"/>
    <property type="evidence" value="ECO:0007669"/>
    <property type="project" value="TreeGrafter"/>
</dbReference>
<evidence type="ECO:0000256" key="9">
    <source>
        <dbReference type="ARBA" id="ARBA00023242"/>
    </source>
</evidence>
<dbReference type="FunFam" id="3.30.160.60:FF:000325">
    <property type="entry name" value="ZFP90 zinc finger protein"/>
    <property type="match status" value="1"/>
</dbReference>
<accession>A0A7R9HRE8</accession>
<feature type="domain" description="C2H2-type" evidence="11">
    <location>
        <begin position="205"/>
        <end position="232"/>
    </location>
</feature>
<evidence type="ECO:0000256" key="5">
    <source>
        <dbReference type="ARBA" id="ARBA00022833"/>
    </source>
</evidence>
<evidence type="ECO:0000256" key="6">
    <source>
        <dbReference type="ARBA" id="ARBA00023015"/>
    </source>
</evidence>
<evidence type="ECO:0000259" key="11">
    <source>
        <dbReference type="PROSITE" id="PS50157"/>
    </source>
</evidence>
<dbReference type="SMART" id="SM00355">
    <property type="entry name" value="ZnF_C2H2"/>
    <property type="match status" value="6"/>
</dbReference>
<sequence length="527" mass="59809">MNDLPLNLGTYSVLPSGKDTNLRRDVGRPVRLQSWNSMESADPAFVFVKTEHVFDSSEETLPMGEETPLEIGVSPLNCLEMSLACDGDMSAGTEGDPPCDFQHSVFTPNIRQPSADLKLDFTCQDCNKVFKHLSVFRRHRLFHTGERPHKCGDCGNSFTLGSHLKRHRVIHTGVRDFECSLCSKKFAQKGELKIHIAVHMGYKPFGCNLCDNKFTDRGSLEQHKLVHTGERPHICLICDKTFRRKTHLRGHILTHSREKSYKCYICGALLRKKMYLKGHLTIHSWQLGRPKLPGSTSHWLFSAGEFTALTPLHSPPPVVVQRGRLVTQPPPPPANTTHLPLTYIRLQSSLAFLKTDMESRFEGMTKLQIPDWILDPFSFEAVDKLDNSLQTEFLDLKYDCEAKIIFKQSGYGLIWVKLMDTYPQLWGKTEPLPISFPSIYLIEKGFSSVVHLLTKQRHKLDICLKGDLRLNLTNIKPDIQALTEIHQGLMDEVEDFPDDLAYDSDEEEYDALNDETFGSDAIGESKI</sequence>
<dbReference type="GO" id="GO:0003677">
    <property type="term" value="F:DNA binding"/>
    <property type="evidence" value="ECO:0007669"/>
    <property type="project" value="UniProtKB-KW"/>
</dbReference>
<feature type="domain" description="C2H2-type" evidence="11">
    <location>
        <begin position="121"/>
        <end position="148"/>
    </location>
</feature>
<evidence type="ECO:0000256" key="7">
    <source>
        <dbReference type="ARBA" id="ARBA00023125"/>
    </source>
</evidence>
<keyword evidence="3" id="KW-0677">Repeat</keyword>
<keyword evidence="6" id="KW-0805">Transcription regulation</keyword>
<gene>
    <name evidence="12" type="ORF">TMSB3V08_LOCUS8377</name>
</gene>
<evidence type="ECO:0000256" key="1">
    <source>
        <dbReference type="ARBA" id="ARBA00004123"/>
    </source>
</evidence>
<protein>
    <recommendedName>
        <fullName evidence="11">C2H2-type domain-containing protein</fullName>
    </recommendedName>
</protein>
<dbReference type="GO" id="GO:0008270">
    <property type="term" value="F:zinc ion binding"/>
    <property type="evidence" value="ECO:0007669"/>
    <property type="project" value="UniProtKB-KW"/>
</dbReference>
<dbReference type="AlphaFoldDB" id="A0A7R9HRE8"/>
<evidence type="ECO:0000256" key="8">
    <source>
        <dbReference type="ARBA" id="ARBA00023163"/>
    </source>
</evidence>
<dbReference type="PROSITE" id="PS50157">
    <property type="entry name" value="ZINC_FINGER_C2H2_2"/>
    <property type="match status" value="6"/>
</dbReference>
<keyword evidence="8" id="KW-0804">Transcription</keyword>
<dbReference type="Gene3D" id="3.30.160.60">
    <property type="entry name" value="Classic Zinc Finger"/>
    <property type="match status" value="6"/>
</dbReference>
<evidence type="ECO:0000256" key="4">
    <source>
        <dbReference type="ARBA" id="ARBA00022771"/>
    </source>
</evidence>
<dbReference type="PANTHER" id="PTHR16515:SF49">
    <property type="entry name" value="GASTRULA ZINC FINGER PROTEIN XLCGF49.1-LIKE-RELATED"/>
    <property type="match status" value="1"/>
</dbReference>
<keyword evidence="4 10" id="KW-0863">Zinc-finger</keyword>
<dbReference type="FunFam" id="3.30.160.60:FF:000624">
    <property type="entry name" value="zinc finger protein 697"/>
    <property type="match status" value="1"/>
</dbReference>
<dbReference type="InterPro" id="IPR013087">
    <property type="entry name" value="Znf_C2H2_type"/>
</dbReference>
<keyword evidence="5" id="KW-0862">Zinc</keyword>
<dbReference type="GO" id="GO:0005634">
    <property type="term" value="C:nucleus"/>
    <property type="evidence" value="ECO:0007669"/>
    <property type="project" value="UniProtKB-SubCell"/>
</dbReference>
<feature type="domain" description="C2H2-type" evidence="11">
    <location>
        <begin position="261"/>
        <end position="284"/>
    </location>
</feature>
<dbReference type="PANTHER" id="PTHR16515">
    <property type="entry name" value="PR DOMAIN ZINC FINGER PROTEIN"/>
    <property type="match status" value="1"/>
</dbReference>
<dbReference type="InterPro" id="IPR036236">
    <property type="entry name" value="Znf_C2H2_sf"/>
</dbReference>
<keyword evidence="9" id="KW-0539">Nucleus</keyword>
<reference evidence="12" key="1">
    <citation type="submission" date="2020-11" db="EMBL/GenBank/DDBJ databases">
        <authorList>
            <person name="Tran Van P."/>
        </authorList>
    </citation>
    <scope>NUCLEOTIDE SEQUENCE</scope>
</reference>
<keyword evidence="7" id="KW-0238">DNA-binding</keyword>
<evidence type="ECO:0000256" key="2">
    <source>
        <dbReference type="ARBA" id="ARBA00022723"/>
    </source>
</evidence>
<organism evidence="12">
    <name type="scientific">Timema monikensis</name>
    <dbReference type="NCBI Taxonomy" id="170555"/>
    <lineage>
        <taxon>Eukaryota</taxon>
        <taxon>Metazoa</taxon>
        <taxon>Ecdysozoa</taxon>
        <taxon>Arthropoda</taxon>
        <taxon>Hexapoda</taxon>
        <taxon>Insecta</taxon>
        <taxon>Pterygota</taxon>
        <taxon>Neoptera</taxon>
        <taxon>Polyneoptera</taxon>
        <taxon>Phasmatodea</taxon>
        <taxon>Timematodea</taxon>
        <taxon>Timematoidea</taxon>
        <taxon>Timematidae</taxon>
        <taxon>Timema</taxon>
    </lineage>
</organism>
<comment type="subcellular location">
    <subcellularLocation>
        <location evidence="1">Nucleus</location>
    </subcellularLocation>
</comment>
<feature type="domain" description="C2H2-type" evidence="11">
    <location>
        <begin position="233"/>
        <end position="260"/>
    </location>
</feature>
<dbReference type="SUPFAM" id="SSF57667">
    <property type="entry name" value="beta-beta-alpha zinc fingers"/>
    <property type="match status" value="3"/>
</dbReference>